<organism evidence="1 2">
    <name type="scientific">Pedobacter jeongneungensis</name>
    <dbReference type="NCBI Taxonomy" id="947309"/>
    <lineage>
        <taxon>Bacteria</taxon>
        <taxon>Pseudomonadati</taxon>
        <taxon>Bacteroidota</taxon>
        <taxon>Sphingobacteriia</taxon>
        <taxon>Sphingobacteriales</taxon>
        <taxon>Sphingobacteriaceae</taxon>
        <taxon>Pedobacter</taxon>
    </lineage>
</organism>
<dbReference type="RefSeq" id="WP_344849677.1">
    <property type="nucleotide sequence ID" value="NZ_BAABBY010000002.1"/>
</dbReference>
<keyword evidence="2" id="KW-1185">Reference proteome</keyword>
<dbReference type="PROSITE" id="PS51257">
    <property type="entry name" value="PROKAR_LIPOPROTEIN"/>
    <property type="match status" value="1"/>
</dbReference>
<name>A0ABP8B5L1_9SPHI</name>
<gene>
    <name evidence="1" type="ORF">GCM10022289_07910</name>
</gene>
<evidence type="ECO:0000313" key="2">
    <source>
        <dbReference type="Proteomes" id="UP001501772"/>
    </source>
</evidence>
<dbReference type="Proteomes" id="UP001501772">
    <property type="component" value="Unassembled WGS sequence"/>
</dbReference>
<reference evidence="2" key="1">
    <citation type="journal article" date="2019" name="Int. J. Syst. Evol. Microbiol.">
        <title>The Global Catalogue of Microorganisms (GCM) 10K type strain sequencing project: providing services to taxonomists for standard genome sequencing and annotation.</title>
        <authorList>
            <consortium name="The Broad Institute Genomics Platform"/>
            <consortium name="The Broad Institute Genome Sequencing Center for Infectious Disease"/>
            <person name="Wu L."/>
            <person name="Ma J."/>
        </authorList>
    </citation>
    <scope>NUCLEOTIDE SEQUENCE [LARGE SCALE GENOMIC DNA]</scope>
    <source>
        <strain evidence="2">JCM 17626</strain>
    </source>
</reference>
<proteinExistence type="predicted"/>
<protein>
    <submittedName>
        <fullName evidence="1">Uncharacterized protein</fullName>
    </submittedName>
</protein>
<dbReference type="EMBL" id="BAABBY010000002">
    <property type="protein sequence ID" value="GAA4198719.1"/>
    <property type="molecule type" value="Genomic_DNA"/>
</dbReference>
<comment type="caution">
    <text evidence="1">The sequence shown here is derived from an EMBL/GenBank/DDBJ whole genome shotgun (WGS) entry which is preliminary data.</text>
</comment>
<accession>A0ABP8B5L1</accession>
<evidence type="ECO:0000313" key="1">
    <source>
        <dbReference type="EMBL" id="GAA4198719.1"/>
    </source>
</evidence>
<sequence>MKFIFSYLLAIIVACLWFSCKQEQDYKTLRSEVVARHDKVMNDADLANGQKVVLDSIYRSVKSSGNKPDDLIDSVALIEVIGGIEKANNQMESWMNHFDPDISGKSEAEAIDYFKVELKKINNLDRQFKAAIVRSDRYLDSLHIEKRKALH</sequence>